<sequence>MIDLNGNIYDYDTERPLKNVVVTINKVETLTDSLGYFNVKIKREQPIKIVFIKKGYSTKEISRKPDSLGEFSKRSLKYNKFYMYNKESDFYKN</sequence>
<reference evidence="2" key="1">
    <citation type="submission" date="2016-11" db="EMBL/GenBank/DDBJ databases">
        <authorList>
            <person name="Varghese N."/>
            <person name="Submissions S."/>
        </authorList>
    </citation>
    <scope>NUCLEOTIDE SEQUENCE [LARGE SCALE GENOMIC DNA]</scope>
    <source>
        <strain evidence="2">DSM 17963</strain>
    </source>
</reference>
<keyword evidence="2" id="KW-1185">Reference proteome</keyword>
<dbReference type="EMBL" id="FQWC01000002">
    <property type="protein sequence ID" value="SHG17417.1"/>
    <property type="molecule type" value="Genomic_DNA"/>
</dbReference>
<dbReference type="SUPFAM" id="SSF49464">
    <property type="entry name" value="Carboxypeptidase regulatory domain-like"/>
    <property type="match status" value="1"/>
</dbReference>
<protein>
    <recommendedName>
        <fullName evidence="3">CarboxypepD_reg-like domain-containing protein</fullName>
    </recommendedName>
</protein>
<evidence type="ECO:0000313" key="1">
    <source>
        <dbReference type="EMBL" id="SHG17417.1"/>
    </source>
</evidence>
<gene>
    <name evidence="1" type="ORF">SAMN05443663_10290</name>
</gene>
<proteinExistence type="predicted"/>
<dbReference type="InterPro" id="IPR008969">
    <property type="entry name" value="CarboxyPept-like_regulatory"/>
</dbReference>
<evidence type="ECO:0000313" key="2">
    <source>
        <dbReference type="Proteomes" id="UP000184071"/>
    </source>
</evidence>
<dbReference type="AlphaFoldDB" id="A0A1M5HNB7"/>
<accession>A0A1M5HNB7</accession>
<dbReference type="Proteomes" id="UP000184071">
    <property type="component" value="Unassembled WGS sequence"/>
</dbReference>
<name>A0A1M5HNB7_9FLAO</name>
<organism evidence="1 2">
    <name type="scientific">Flavobacterium defluvii</name>
    <dbReference type="NCBI Taxonomy" id="370979"/>
    <lineage>
        <taxon>Bacteria</taxon>
        <taxon>Pseudomonadati</taxon>
        <taxon>Bacteroidota</taxon>
        <taxon>Flavobacteriia</taxon>
        <taxon>Flavobacteriales</taxon>
        <taxon>Flavobacteriaceae</taxon>
        <taxon>Flavobacterium</taxon>
    </lineage>
</organism>
<evidence type="ECO:0008006" key="3">
    <source>
        <dbReference type="Google" id="ProtNLM"/>
    </source>
</evidence>